<dbReference type="InterPro" id="IPR000742">
    <property type="entry name" value="EGF"/>
</dbReference>
<dbReference type="InterPro" id="IPR003582">
    <property type="entry name" value="ShKT_dom"/>
</dbReference>
<protein>
    <recommendedName>
        <fullName evidence="2">EGF-like domain-containing protein</fullName>
    </recommendedName>
</protein>
<dbReference type="PROSITE" id="PS50026">
    <property type="entry name" value="EGF_3"/>
    <property type="match status" value="1"/>
</dbReference>
<comment type="caution">
    <text evidence="3">The sequence shown here is derived from an EMBL/GenBank/DDBJ whole genome shotgun (WGS) entry which is preliminary data.</text>
</comment>
<evidence type="ECO:0000313" key="3">
    <source>
        <dbReference type="EMBL" id="CAL4128416.1"/>
    </source>
</evidence>
<feature type="domain" description="EGF-like" evidence="2">
    <location>
        <begin position="149"/>
        <end position="186"/>
    </location>
</feature>
<reference evidence="3 4" key="1">
    <citation type="submission" date="2024-05" db="EMBL/GenBank/DDBJ databases">
        <authorList>
            <person name="Wallberg A."/>
        </authorList>
    </citation>
    <scope>NUCLEOTIDE SEQUENCE [LARGE SCALE GENOMIC DNA]</scope>
</reference>
<gene>
    <name evidence="3" type="ORF">MNOR_LOCUS26092</name>
</gene>
<organism evidence="3 4">
    <name type="scientific">Meganyctiphanes norvegica</name>
    <name type="common">Northern krill</name>
    <name type="synonym">Thysanopoda norvegica</name>
    <dbReference type="NCBI Taxonomy" id="48144"/>
    <lineage>
        <taxon>Eukaryota</taxon>
        <taxon>Metazoa</taxon>
        <taxon>Ecdysozoa</taxon>
        <taxon>Arthropoda</taxon>
        <taxon>Crustacea</taxon>
        <taxon>Multicrustacea</taxon>
        <taxon>Malacostraca</taxon>
        <taxon>Eumalacostraca</taxon>
        <taxon>Eucarida</taxon>
        <taxon>Euphausiacea</taxon>
        <taxon>Euphausiidae</taxon>
        <taxon>Meganyctiphanes</taxon>
    </lineage>
</organism>
<sequence length="507" mass="56869">CGRQYPLKGSGRPAMCNPWSRKPCCSEEGFCGGTDSHCRCRGCIDYRKSYRDDAEHPDSVSEEDNFVAKGFGGTGLCEYKRCGTNAECKSNTGRCECLPGYRGNPIFKCTERGKCDGVRCGRDAFCNHKTGCCECSAGKYGDPNSGCESRALCDGVLCVNNAECSDSTGNCHCKQGYTGDVESECLQMKRLAVVYLSFTLRQPCVEEHKLKKFLINEFCIDLMTIRENKCHPDVVTKVSPFYQYLKCPRDLEPLAGTCYVNWLKAGGEAETTDVSMGIIFENDTVSKTPTEFVYYQLRNLPGLMMPAINSLYYFGYVEPSNEIEPMVFDLASYYVGDDLYKRSLRIQNPGHCDNSFASMTTCNNIIKVEQELSQHETCMTRSTKSLCTDNCNLCTGTGMAEEDIYECVDLFGDDCDKISCEHHEYEAINFCAKKCRKCANFETRGCKDLIPDCAVIRHKFGCLSSVSITMNYHLLCRKTCSLCDFGGTRMEIPEYLKQIYANTFVYV</sequence>
<comment type="caution">
    <text evidence="1">Lacks conserved residue(s) required for the propagation of feature annotation.</text>
</comment>
<dbReference type="Proteomes" id="UP001497623">
    <property type="component" value="Unassembled WGS sequence"/>
</dbReference>
<evidence type="ECO:0000256" key="1">
    <source>
        <dbReference type="PROSITE-ProRule" id="PRU00076"/>
    </source>
</evidence>
<keyword evidence="4" id="KW-1185">Reference proteome</keyword>
<feature type="non-terminal residue" evidence="3">
    <location>
        <position position="1"/>
    </location>
</feature>
<dbReference type="SMART" id="SM00181">
    <property type="entry name" value="EGF"/>
    <property type="match status" value="3"/>
</dbReference>
<evidence type="ECO:0000313" key="4">
    <source>
        <dbReference type="Proteomes" id="UP001497623"/>
    </source>
</evidence>
<name>A0AAV2RLF4_MEGNR</name>
<evidence type="ECO:0000259" key="2">
    <source>
        <dbReference type="PROSITE" id="PS50026"/>
    </source>
</evidence>
<keyword evidence="1" id="KW-0245">EGF-like domain</keyword>
<dbReference type="PROSITE" id="PS01186">
    <property type="entry name" value="EGF_2"/>
    <property type="match status" value="2"/>
</dbReference>
<accession>A0AAV2RLF4</accession>
<dbReference type="EMBL" id="CAXKWB010025623">
    <property type="protein sequence ID" value="CAL4128416.1"/>
    <property type="molecule type" value="Genomic_DNA"/>
</dbReference>
<dbReference type="SMART" id="SM00254">
    <property type="entry name" value="ShKT"/>
    <property type="match status" value="2"/>
</dbReference>
<dbReference type="AlphaFoldDB" id="A0AAV2RLF4"/>
<proteinExistence type="predicted"/>